<comment type="subunit">
    <text evidence="3">Homotetramer.</text>
</comment>
<dbReference type="Gene3D" id="3.40.640.10">
    <property type="entry name" value="Type I PLP-dependent aspartate aminotransferase-like (Major domain)"/>
    <property type="match status" value="1"/>
</dbReference>
<accession>X7EJV6</accession>
<evidence type="ECO:0000256" key="2">
    <source>
        <dbReference type="ARBA" id="ARBA00006966"/>
    </source>
</evidence>
<dbReference type="PANTHER" id="PTHR48097">
    <property type="entry name" value="L-THREONINE ALDOLASE-RELATED"/>
    <property type="match status" value="1"/>
</dbReference>
<dbReference type="Gene3D" id="3.90.1150.10">
    <property type="entry name" value="Aspartate Aminotransferase, domain 1"/>
    <property type="match status" value="1"/>
</dbReference>
<dbReference type="eggNOG" id="COG2008">
    <property type="taxonomic scope" value="Bacteria"/>
</dbReference>
<evidence type="ECO:0000256" key="3">
    <source>
        <dbReference type="ARBA" id="ARBA00011881"/>
    </source>
</evidence>
<dbReference type="InterPro" id="IPR015422">
    <property type="entry name" value="PyrdxlP-dep_Trfase_small"/>
</dbReference>
<dbReference type="Proteomes" id="UP000022447">
    <property type="component" value="Unassembled WGS sequence"/>
</dbReference>
<reference evidence="6 7" key="1">
    <citation type="submission" date="2014-01" db="EMBL/GenBank/DDBJ databases">
        <title>Roseivivax halodurans JCM 10272 Genome Sequencing.</title>
        <authorList>
            <person name="Lai Q."/>
            <person name="Li G."/>
            <person name="Shao Z."/>
        </authorList>
    </citation>
    <scope>NUCLEOTIDE SEQUENCE [LARGE SCALE GENOMIC DNA]</scope>
    <source>
        <strain evidence="6 7">JCM 10272</strain>
    </source>
</reference>
<dbReference type="GO" id="GO:0016829">
    <property type="term" value="F:lyase activity"/>
    <property type="evidence" value="ECO:0007669"/>
    <property type="project" value="InterPro"/>
</dbReference>
<dbReference type="SUPFAM" id="SSF53383">
    <property type="entry name" value="PLP-dependent transferases"/>
    <property type="match status" value="1"/>
</dbReference>
<name>X7EJV6_9RHOB</name>
<sequence>MNFASDNAGPAHPNVIEALSRANEAHVAGYGADELTARVRHRIRHLFEAPEAAVELVATGTAANSLALATLCQPFQTVFCSTTGHIHEDECNAPEFYTGGAKLTLVPGGDKMDAGALRDTIAAEESRGVHGPMRGPVSITQITERGNLYALDEIRALTDVAREYGLPVHLDGARFSNAVVALGCSPAEMTWKAGVDVAVFGGTKNGLMGVEAVIFFDPKAHREFEYRRKRGGHLFSKFRYLAAQMDAYLDADLWHRLAGEANARCAELARGLEGVATLRNRPQGNMIFADMPARAHKALKAAGAEYYLWEGDLEAAGDEDMLTARLVCDWSVSTEDVARFCEIARSA</sequence>
<dbReference type="InterPro" id="IPR015421">
    <property type="entry name" value="PyrdxlP-dep_Trfase_major"/>
</dbReference>
<gene>
    <name evidence="6" type="ORF">OCH239_16390</name>
</gene>
<comment type="caution">
    <text evidence="6">The sequence shown here is derived from an EMBL/GenBank/DDBJ whole genome shotgun (WGS) entry which is preliminary data.</text>
</comment>
<dbReference type="InterPro" id="IPR015424">
    <property type="entry name" value="PyrdxlP-dep_Trfase"/>
</dbReference>
<keyword evidence="4" id="KW-0663">Pyridoxal phosphate</keyword>
<dbReference type="Pfam" id="PF01212">
    <property type="entry name" value="Beta_elim_lyase"/>
    <property type="match status" value="1"/>
</dbReference>
<evidence type="ECO:0000313" key="7">
    <source>
        <dbReference type="Proteomes" id="UP000022447"/>
    </source>
</evidence>
<evidence type="ECO:0000256" key="4">
    <source>
        <dbReference type="ARBA" id="ARBA00022898"/>
    </source>
</evidence>
<dbReference type="STRING" id="1449350.OCH239_16390"/>
<evidence type="ECO:0000313" key="6">
    <source>
        <dbReference type="EMBL" id="ETX15403.1"/>
    </source>
</evidence>
<dbReference type="OrthoDB" id="9774495at2"/>
<feature type="domain" description="Aromatic amino acid beta-eliminating lyase/threonine aldolase" evidence="5">
    <location>
        <begin position="3"/>
        <end position="290"/>
    </location>
</feature>
<dbReference type="PATRIC" id="fig|1449350.3.peg.1399"/>
<proteinExistence type="inferred from homology"/>
<dbReference type="AlphaFoldDB" id="X7EJV6"/>
<dbReference type="RefSeq" id="WP_037260206.1">
    <property type="nucleotide sequence ID" value="NZ_JALZ01000005.1"/>
</dbReference>
<evidence type="ECO:0000256" key="1">
    <source>
        <dbReference type="ARBA" id="ARBA00001933"/>
    </source>
</evidence>
<protein>
    <submittedName>
        <fullName evidence="6">Threonine aldolase</fullName>
    </submittedName>
</protein>
<dbReference type="InterPro" id="IPR001597">
    <property type="entry name" value="ArAA_b-elim_lyase/Thr_aldolase"/>
</dbReference>
<comment type="similarity">
    <text evidence="2">Belongs to the threonine aldolase family.</text>
</comment>
<evidence type="ECO:0000259" key="5">
    <source>
        <dbReference type="Pfam" id="PF01212"/>
    </source>
</evidence>
<dbReference type="PANTHER" id="PTHR48097:SF5">
    <property type="entry name" value="LOW SPECIFICITY L-THREONINE ALDOLASE"/>
    <property type="match status" value="1"/>
</dbReference>
<keyword evidence="7" id="KW-1185">Reference proteome</keyword>
<dbReference type="GO" id="GO:0006520">
    <property type="term" value="P:amino acid metabolic process"/>
    <property type="evidence" value="ECO:0007669"/>
    <property type="project" value="InterPro"/>
</dbReference>
<comment type="cofactor">
    <cofactor evidence="1">
        <name>pyridoxal 5'-phosphate</name>
        <dbReference type="ChEBI" id="CHEBI:597326"/>
    </cofactor>
</comment>
<organism evidence="6 7">
    <name type="scientific">Roseivivax halodurans JCM 10272</name>
    <dbReference type="NCBI Taxonomy" id="1449350"/>
    <lineage>
        <taxon>Bacteria</taxon>
        <taxon>Pseudomonadati</taxon>
        <taxon>Pseudomonadota</taxon>
        <taxon>Alphaproteobacteria</taxon>
        <taxon>Rhodobacterales</taxon>
        <taxon>Roseobacteraceae</taxon>
        <taxon>Roseivivax</taxon>
    </lineage>
</organism>
<dbReference type="EMBL" id="JALZ01000005">
    <property type="protein sequence ID" value="ETX15403.1"/>
    <property type="molecule type" value="Genomic_DNA"/>
</dbReference>